<sequence>MRIARPSVRRMVAGVVLALVVTTAVSPATSSAAVTPRIDLKVLVVNDGSAPVEAIASELSAAGVPFTELDLGSATRPTVTAAYLSDKIGTTPRAKYQAVVLPNEAPAGLTAAELTALHAFERAFSIRQVNASTWAHPGVGLNYAANPGYIGSLDGVTATATAEARAADLKYLDGPVPFEDADKAISESYGYLATPLAGAAFKTLVGAPIPGTAETGSLIGQYTVDGREELVITFVYNEYQEQFQFVAHGIISWMTRGIHLGYDRNYFSAHIDDVFLEDLRWSIDGNCTPGDGCPAGVPDNQPIRMTAADVDYLKAWQDRTKMPLDQAYNAEGAATTVGTDALTDKYRANKTSFRWLNHTWSHPYMGCVQDFTVVPWKCATNSLGAIQYMPRATIATEIRKNTDWATSAGVTLDRTELVTGEHSGLKTLPQMAVDNPNLAGALNDRGVRYIASDASREKQPRSIGNAVTVPRYPMNIFYNVATEAEEMDEYNWIYTSRADGGSGICEDNPATTTCIKPQSLTTGFRDYIVPLEVRIALRHVLGNDPRPHYAHQSNLAEDRILYPVLDGVLERFGQAYAANTPLLHPTMKQSSAVLQQAIAWKANQSKVTAYVTGTTLTVQSSSSVAVPVTVPEGTRLVGLLGSTGAVFGTAYAGERSDYKTVGGLLSGSFQLKVPAGYPAPTTTAPATTAKTTTTTNQPAQPRELREPAKVGPLRTGEVRWTSR</sequence>
<organism evidence="3 4">
    <name type="scientific">Kribbella deserti</name>
    <dbReference type="NCBI Taxonomy" id="1926257"/>
    <lineage>
        <taxon>Bacteria</taxon>
        <taxon>Bacillati</taxon>
        <taxon>Actinomycetota</taxon>
        <taxon>Actinomycetes</taxon>
        <taxon>Propionibacteriales</taxon>
        <taxon>Kribbellaceae</taxon>
        <taxon>Kribbella</taxon>
    </lineage>
</organism>
<reference evidence="3 4" key="1">
    <citation type="submission" date="2024-09" db="EMBL/GenBank/DDBJ databases">
        <authorList>
            <person name="Sun Q."/>
            <person name="Mori K."/>
        </authorList>
    </citation>
    <scope>NUCLEOTIDE SEQUENCE [LARGE SCALE GENOMIC DNA]</scope>
    <source>
        <strain evidence="3 4">CGMCC 1.15906</strain>
    </source>
</reference>
<comment type="caution">
    <text evidence="3">The sequence shown here is derived from an EMBL/GenBank/DDBJ whole genome shotgun (WGS) entry which is preliminary data.</text>
</comment>
<dbReference type="Proteomes" id="UP001589890">
    <property type="component" value="Unassembled WGS sequence"/>
</dbReference>
<feature type="chain" id="PRO_5045455308" evidence="2">
    <location>
        <begin position="33"/>
        <end position="723"/>
    </location>
</feature>
<feature type="region of interest" description="Disordered" evidence="1">
    <location>
        <begin position="680"/>
        <end position="723"/>
    </location>
</feature>
<name>A0ABV6QT99_9ACTN</name>
<proteinExistence type="predicted"/>
<keyword evidence="2" id="KW-0732">Signal</keyword>
<dbReference type="RefSeq" id="WP_380051590.1">
    <property type="nucleotide sequence ID" value="NZ_JBHLTC010000030.1"/>
</dbReference>
<keyword evidence="4" id="KW-1185">Reference proteome</keyword>
<feature type="signal peptide" evidence="2">
    <location>
        <begin position="1"/>
        <end position="32"/>
    </location>
</feature>
<evidence type="ECO:0000313" key="4">
    <source>
        <dbReference type="Proteomes" id="UP001589890"/>
    </source>
</evidence>
<evidence type="ECO:0000256" key="1">
    <source>
        <dbReference type="SAM" id="MobiDB-lite"/>
    </source>
</evidence>
<protein>
    <submittedName>
        <fullName evidence="3">Uncharacterized protein</fullName>
    </submittedName>
</protein>
<evidence type="ECO:0000313" key="3">
    <source>
        <dbReference type="EMBL" id="MFC0627201.1"/>
    </source>
</evidence>
<accession>A0ABV6QT99</accession>
<evidence type="ECO:0000256" key="2">
    <source>
        <dbReference type="SAM" id="SignalP"/>
    </source>
</evidence>
<feature type="compositionally biased region" description="Low complexity" evidence="1">
    <location>
        <begin position="680"/>
        <end position="701"/>
    </location>
</feature>
<gene>
    <name evidence="3" type="ORF">ACFFGN_24210</name>
</gene>
<dbReference type="EMBL" id="JBHLTC010000030">
    <property type="protein sequence ID" value="MFC0627201.1"/>
    <property type="molecule type" value="Genomic_DNA"/>
</dbReference>